<dbReference type="AlphaFoldDB" id="A0A366HTF0"/>
<keyword evidence="1" id="KW-1133">Transmembrane helix</keyword>
<evidence type="ECO:0008006" key="4">
    <source>
        <dbReference type="Google" id="ProtNLM"/>
    </source>
</evidence>
<proteinExistence type="predicted"/>
<dbReference type="EMBL" id="QNRR01000002">
    <property type="protein sequence ID" value="RBP45977.1"/>
    <property type="molecule type" value="Genomic_DNA"/>
</dbReference>
<sequence length="357" mass="39623">MSELTALRKFPCPACGAEAEWNPTKQMLVCPFCGTQSPAEIKSDGTLVEENDLIAALRALPEDQRGWAAEKKTVRCQNCNAISVFDEKRVAQRCDFCGSPSLIAVDDMKSPVRPAGLLAFTVANTKVREDIRQWYGSHWFAPNNLKDKALTDTLHGVYLPYWTFDAHVAADWTAEAGYRYTVRGSDGKSETRIRWEHASGALEHFFDDLLIPASQGVHQNLLAKLEPFPTTAELKPYDPGYVSGWVVEQYQIDLVAAAQASRARMDGEVRSMCGSQVPGDTHRNLRVQADYSAQTFKHILLPVWLLTYNYGHKTYQVTVNGATGKVAGEYPISWVKVTLVVIAVLIVIIIFAALQGK</sequence>
<comment type="caution">
    <text evidence="2">The sequence shown here is derived from an EMBL/GenBank/DDBJ whole genome shotgun (WGS) entry which is preliminary data.</text>
</comment>
<gene>
    <name evidence="2" type="ORF">DES53_102362</name>
</gene>
<reference evidence="2 3" key="1">
    <citation type="submission" date="2018-06" db="EMBL/GenBank/DDBJ databases">
        <title>Genomic Encyclopedia of Type Strains, Phase IV (KMG-IV): sequencing the most valuable type-strain genomes for metagenomic binning, comparative biology and taxonomic classification.</title>
        <authorList>
            <person name="Goeker M."/>
        </authorList>
    </citation>
    <scope>NUCLEOTIDE SEQUENCE [LARGE SCALE GENOMIC DNA]</scope>
    <source>
        <strain evidence="2 3">DSM 25532</strain>
    </source>
</reference>
<feature type="transmembrane region" description="Helical" evidence="1">
    <location>
        <begin position="334"/>
        <end position="354"/>
    </location>
</feature>
<dbReference type="OrthoDB" id="3182597at2"/>
<dbReference type="RefSeq" id="WP_113957534.1">
    <property type="nucleotide sequence ID" value="NZ_QNRR01000002.1"/>
</dbReference>
<dbReference type="Proteomes" id="UP000253426">
    <property type="component" value="Unassembled WGS sequence"/>
</dbReference>
<evidence type="ECO:0000313" key="2">
    <source>
        <dbReference type="EMBL" id="RBP45977.1"/>
    </source>
</evidence>
<accession>A0A366HTF0</accession>
<keyword evidence="1" id="KW-0812">Transmembrane</keyword>
<evidence type="ECO:0000256" key="1">
    <source>
        <dbReference type="SAM" id="Phobius"/>
    </source>
</evidence>
<name>A0A366HTF0_9BACT</name>
<keyword evidence="1" id="KW-0472">Membrane</keyword>
<organism evidence="2 3">
    <name type="scientific">Roseimicrobium gellanilyticum</name>
    <dbReference type="NCBI Taxonomy" id="748857"/>
    <lineage>
        <taxon>Bacteria</taxon>
        <taxon>Pseudomonadati</taxon>
        <taxon>Verrucomicrobiota</taxon>
        <taxon>Verrucomicrobiia</taxon>
        <taxon>Verrucomicrobiales</taxon>
        <taxon>Verrucomicrobiaceae</taxon>
        <taxon>Roseimicrobium</taxon>
    </lineage>
</organism>
<protein>
    <recommendedName>
        <fullName evidence="4">Zinc ribbon domain-containing protein</fullName>
    </recommendedName>
</protein>
<evidence type="ECO:0000313" key="3">
    <source>
        <dbReference type="Proteomes" id="UP000253426"/>
    </source>
</evidence>
<keyword evidence="3" id="KW-1185">Reference proteome</keyword>